<gene>
    <name evidence="1" type="ORF">PMAYCL1PPCAC_14267</name>
</gene>
<reference evidence="2" key="1">
    <citation type="submission" date="2022-10" db="EMBL/GenBank/DDBJ databases">
        <title>Genome assembly of Pristionchus species.</title>
        <authorList>
            <person name="Yoshida K."/>
            <person name="Sommer R.J."/>
        </authorList>
    </citation>
    <scope>NUCLEOTIDE SEQUENCE [LARGE SCALE GENOMIC DNA]</scope>
    <source>
        <strain evidence="2">RS5460</strain>
    </source>
</reference>
<keyword evidence="2" id="KW-1185">Reference proteome</keyword>
<organism evidence="1 2">
    <name type="scientific">Pristionchus mayeri</name>
    <dbReference type="NCBI Taxonomy" id="1317129"/>
    <lineage>
        <taxon>Eukaryota</taxon>
        <taxon>Metazoa</taxon>
        <taxon>Ecdysozoa</taxon>
        <taxon>Nematoda</taxon>
        <taxon>Chromadorea</taxon>
        <taxon>Rhabditida</taxon>
        <taxon>Rhabditina</taxon>
        <taxon>Diplogasteromorpha</taxon>
        <taxon>Diplogasteroidea</taxon>
        <taxon>Neodiplogasteridae</taxon>
        <taxon>Pristionchus</taxon>
    </lineage>
</organism>
<feature type="non-terminal residue" evidence="1">
    <location>
        <position position="1"/>
    </location>
</feature>
<name>A0AAN5CGV9_9BILA</name>
<accession>A0AAN5CGV9</accession>
<proteinExistence type="predicted"/>
<dbReference type="EMBL" id="BTRK01000003">
    <property type="protein sequence ID" value="GMR44072.1"/>
    <property type="molecule type" value="Genomic_DNA"/>
</dbReference>
<sequence>FCQVHPKTVCGYTFHLHTHHKSTLLANGIYLKCACGFRCTSHHHNDHDKKCTGREFTLHKLGED</sequence>
<evidence type="ECO:0000313" key="2">
    <source>
        <dbReference type="Proteomes" id="UP001328107"/>
    </source>
</evidence>
<dbReference type="Proteomes" id="UP001328107">
    <property type="component" value="Unassembled WGS sequence"/>
</dbReference>
<evidence type="ECO:0000313" key="1">
    <source>
        <dbReference type="EMBL" id="GMR44072.1"/>
    </source>
</evidence>
<comment type="caution">
    <text evidence="1">The sequence shown here is derived from an EMBL/GenBank/DDBJ whole genome shotgun (WGS) entry which is preliminary data.</text>
</comment>
<dbReference type="AlphaFoldDB" id="A0AAN5CGV9"/>
<protein>
    <submittedName>
        <fullName evidence="1">Uncharacterized protein</fullName>
    </submittedName>
</protein>